<comment type="caution">
    <text evidence="4">The sequence shown here is derived from an EMBL/GenBank/DDBJ whole genome shotgun (WGS) entry which is preliminary data.</text>
</comment>
<dbReference type="Gene3D" id="3.40.50.12780">
    <property type="entry name" value="N-terminal domain of ligase-like"/>
    <property type="match status" value="1"/>
</dbReference>
<evidence type="ECO:0000256" key="2">
    <source>
        <dbReference type="ARBA" id="ARBA00022598"/>
    </source>
</evidence>
<organism evidence="4 5">
    <name type="scientific">Steccherinum ochraceum</name>
    <dbReference type="NCBI Taxonomy" id="92696"/>
    <lineage>
        <taxon>Eukaryota</taxon>
        <taxon>Fungi</taxon>
        <taxon>Dikarya</taxon>
        <taxon>Basidiomycota</taxon>
        <taxon>Agaricomycotina</taxon>
        <taxon>Agaricomycetes</taxon>
        <taxon>Polyporales</taxon>
        <taxon>Steccherinaceae</taxon>
        <taxon>Steccherinum</taxon>
    </lineage>
</organism>
<dbReference type="STRING" id="92696.A0A4R0REI2"/>
<dbReference type="PANTHER" id="PTHR24096:SF149">
    <property type="entry name" value="AMP-BINDING DOMAIN-CONTAINING PROTEIN-RELATED"/>
    <property type="match status" value="1"/>
</dbReference>
<name>A0A4R0REI2_9APHY</name>
<dbReference type="InterPro" id="IPR000873">
    <property type="entry name" value="AMP-dep_synth/lig_dom"/>
</dbReference>
<protein>
    <recommendedName>
        <fullName evidence="3">AMP-dependent synthetase/ligase domain-containing protein</fullName>
    </recommendedName>
</protein>
<evidence type="ECO:0000259" key="3">
    <source>
        <dbReference type="Pfam" id="PF00501"/>
    </source>
</evidence>
<dbReference type="AlphaFoldDB" id="A0A4R0REI2"/>
<dbReference type="PANTHER" id="PTHR24096">
    <property type="entry name" value="LONG-CHAIN-FATTY-ACID--COA LIGASE"/>
    <property type="match status" value="1"/>
</dbReference>
<evidence type="ECO:0000313" key="4">
    <source>
        <dbReference type="EMBL" id="TCD66541.1"/>
    </source>
</evidence>
<dbReference type="PROSITE" id="PS00455">
    <property type="entry name" value="AMP_BINDING"/>
    <property type="match status" value="1"/>
</dbReference>
<keyword evidence="5" id="KW-1185">Reference proteome</keyword>
<dbReference type="Pfam" id="PF00501">
    <property type="entry name" value="AMP-binding"/>
    <property type="match status" value="1"/>
</dbReference>
<accession>A0A4R0REI2</accession>
<gene>
    <name evidence="4" type="ORF">EIP91_001262</name>
</gene>
<comment type="similarity">
    <text evidence="1">Belongs to the ATP-dependent AMP-binding enzyme family.</text>
</comment>
<dbReference type="SUPFAM" id="SSF56801">
    <property type="entry name" value="Acetyl-CoA synthetase-like"/>
    <property type="match status" value="1"/>
</dbReference>
<keyword evidence="2" id="KW-0436">Ligase</keyword>
<evidence type="ECO:0000256" key="1">
    <source>
        <dbReference type="ARBA" id="ARBA00006432"/>
    </source>
</evidence>
<reference evidence="4 5" key="1">
    <citation type="submission" date="2018-11" db="EMBL/GenBank/DDBJ databases">
        <title>Genome assembly of Steccherinum ochraceum LE-BIN_3174, the white-rot fungus of the Steccherinaceae family (The Residual Polyporoid clade, Polyporales, Basidiomycota).</title>
        <authorList>
            <person name="Fedorova T.V."/>
            <person name="Glazunova O.A."/>
            <person name="Landesman E.O."/>
            <person name="Moiseenko K.V."/>
            <person name="Psurtseva N.V."/>
            <person name="Savinova O.S."/>
            <person name="Shakhova N.V."/>
            <person name="Tyazhelova T.V."/>
            <person name="Vasina D.V."/>
        </authorList>
    </citation>
    <scope>NUCLEOTIDE SEQUENCE [LARGE SCALE GENOMIC DNA]</scope>
    <source>
        <strain evidence="4 5">LE-BIN_3174</strain>
    </source>
</reference>
<dbReference type="InterPro" id="IPR020845">
    <property type="entry name" value="AMP-binding_CS"/>
</dbReference>
<dbReference type="EMBL" id="RWJN01000131">
    <property type="protein sequence ID" value="TCD66541.1"/>
    <property type="molecule type" value="Genomic_DNA"/>
</dbReference>
<dbReference type="OrthoDB" id="10253115at2759"/>
<dbReference type="InterPro" id="IPR042099">
    <property type="entry name" value="ANL_N_sf"/>
</dbReference>
<sequence length="270" mass="29918">MTIYKSHLPSIQVPEESLYSHLFGTRFLDFPPSRPAYIDANTGRTISRGDVRELTLSFGHGLKHAFRSRGGVQLSRGDVVLILSPNSIAWPIMLFGAMSAGLRVTLANSSYVARELEHQWTDSRAKAVIVAPPLVPVVLEMFKNVGLSETAAKQRIILADWGFPRNVFPSEYTTMASLLGLGKLVQEEAFRGKQTEETVLLCYSSGTTGKPKGVETTHRNMVHLINMVQTVFHVVDGDVMLGILPFYHIYGESSSLALFTRALISRRVLQ</sequence>
<dbReference type="Proteomes" id="UP000292702">
    <property type="component" value="Unassembled WGS sequence"/>
</dbReference>
<proteinExistence type="inferred from homology"/>
<feature type="domain" description="AMP-dependent synthetase/ligase" evidence="3">
    <location>
        <begin position="31"/>
        <end position="255"/>
    </location>
</feature>
<evidence type="ECO:0000313" key="5">
    <source>
        <dbReference type="Proteomes" id="UP000292702"/>
    </source>
</evidence>
<dbReference type="GO" id="GO:0016405">
    <property type="term" value="F:CoA-ligase activity"/>
    <property type="evidence" value="ECO:0007669"/>
    <property type="project" value="TreeGrafter"/>
</dbReference>